<sequence length="76" mass="8509">MAKTILTTLMAKKGIRNGDVARSLNITEMEVCRWKGCRSYVPPKHRQKLADLLGVNVEDILDERGIAKLAEEATLK</sequence>
<dbReference type="SUPFAM" id="SSF47413">
    <property type="entry name" value="lambda repressor-like DNA-binding domains"/>
    <property type="match status" value="1"/>
</dbReference>
<evidence type="ECO:0000313" key="3">
    <source>
        <dbReference type="Proteomes" id="UP000185093"/>
    </source>
</evidence>
<dbReference type="EMBL" id="FSQZ01000001">
    <property type="protein sequence ID" value="SIN66448.1"/>
    <property type="molecule type" value="Genomic_DNA"/>
</dbReference>
<evidence type="ECO:0000313" key="2">
    <source>
        <dbReference type="EMBL" id="SIN66448.1"/>
    </source>
</evidence>
<accession>A0ABY1JCV6</accession>
<comment type="caution">
    <text evidence="2">The sequence shown here is derived from an EMBL/GenBank/DDBJ whole genome shotgun (WGS) entry which is preliminary data.</text>
</comment>
<protein>
    <submittedName>
        <fullName evidence="2">Cro/C1-type HTH DNA-binding domain-containing protein</fullName>
    </submittedName>
</protein>
<organism evidence="2 3">
    <name type="scientific">Acetomicrobium flavidum</name>
    <dbReference type="NCBI Taxonomy" id="49896"/>
    <lineage>
        <taxon>Bacteria</taxon>
        <taxon>Thermotogati</taxon>
        <taxon>Synergistota</taxon>
        <taxon>Synergistia</taxon>
        <taxon>Synergistales</taxon>
        <taxon>Acetomicrobiaceae</taxon>
        <taxon>Acetomicrobium</taxon>
    </lineage>
</organism>
<proteinExistence type="predicted"/>
<name>A0ABY1JCV6_9BACT</name>
<keyword evidence="3" id="KW-1185">Reference proteome</keyword>
<dbReference type="Gene3D" id="1.10.260.40">
    <property type="entry name" value="lambda repressor-like DNA-binding domains"/>
    <property type="match status" value="1"/>
</dbReference>
<evidence type="ECO:0000259" key="1">
    <source>
        <dbReference type="Pfam" id="PF13443"/>
    </source>
</evidence>
<keyword evidence="2" id="KW-0238">DNA-binding</keyword>
<dbReference type="InterPro" id="IPR010982">
    <property type="entry name" value="Lambda_DNA-bd_dom_sf"/>
</dbReference>
<dbReference type="Proteomes" id="UP000185093">
    <property type="component" value="Unassembled WGS sequence"/>
</dbReference>
<dbReference type="RefSeq" id="WP_074199421.1">
    <property type="nucleotide sequence ID" value="NZ_FSQZ01000001.1"/>
</dbReference>
<dbReference type="InterPro" id="IPR001387">
    <property type="entry name" value="Cro/C1-type_HTH"/>
</dbReference>
<reference evidence="2 3" key="1">
    <citation type="submission" date="2016-11" db="EMBL/GenBank/DDBJ databases">
        <authorList>
            <person name="Varghese N."/>
            <person name="Submissions S."/>
        </authorList>
    </citation>
    <scope>NUCLEOTIDE SEQUENCE [LARGE SCALE GENOMIC DNA]</scope>
    <source>
        <strain evidence="2 3">DSM 20664</strain>
    </source>
</reference>
<gene>
    <name evidence="2" type="ORF">SAMN05444368_0913</name>
</gene>
<feature type="domain" description="HTH cro/C1-type" evidence="1">
    <location>
        <begin position="7"/>
        <end position="62"/>
    </location>
</feature>
<dbReference type="Pfam" id="PF13443">
    <property type="entry name" value="HTH_26"/>
    <property type="match status" value="1"/>
</dbReference>
<dbReference type="GO" id="GO:0003677">
    <property type="term" value="F:DNA binding"/>
    <property type="evidence" value="ECO:0007669"/>
    <property type="project" value="UniProtKB-KW"/>
</dbReference>